<feature type="transmembrane region" description="Helical" evidence="1">
    <location>
        <begin position="60"/>
        <end position="78"/>
    </location>
</feature>
<evidence type="ECO:0000313" key="3">
    <source>
        <dbReference type="Proteomes" id="UP000287188"/>
    </source>
</evidence>
<protein>
    <recommendedName>
        <fullName evidence="4">ABC transporter permease</fullName>
    </recommendedName>
</protein>
<reference evidence="3" key="1">
    <citation type="submission" date="2018-12" db="EMBL/GenBank/DDBJ databases">
        <title>Tengunoibacter tsumagoiensis gen. nov., sp. nov., Dictyobacter kobayashii sp. nov., D. alpinus sp. nov., and D. joshuensis sp. nov. and description of Dictyobacteraceae fam. nov. within the order Ktedonobacterales isolated from Tengu-no-mugimeshi.</title>
        <authorList>
            <person name="Wang C.M."/>
            <person name="Zheng Y."/>
            <person name="Sakai Y."/>
            <person name="Toyoda A."/>
            <person name="Minakuchi Y."/>
            <person name="Abe K."/>
            <person name="Yokota A."/>
            <person name="Yabe S."/>
        </authorList>
    </citation>
    <scope>NUCLEOTIDE SEQUENCE [LARGE SCALE GENOMIC DNA]</scope>
    <source>
        <strain evidence="3">Uno11</strain>
    </source>
</reference>
<dbReference type="RefSeq" id="WP_126548571.1">
    <property type="nucleotide sequence ID" value="NZ_BIFS01000001.1"/>
</dbReference>
<dbReference type="PANTHER" id="PTHR36833">
    <property type="entry name" value="SLR0610 PROTEIN-RELATED"/>
    <property type="match status" value="1"/>
</dbReference>
<gene>
    <name evidence="2" type="ORF">KDK_05290</name>
</gene>
<keyword evidence="3" id="KW-1185">Reference proteome</keyword>
<keyword evidence="1" id="KW-0812">Transmembrane</keyword>
<name>A0A402ACB3_9CHLR</name>
<comment type="caution">
    <text evidence="2">The sequence shown here is derived from an EMBL/GenBank/DDBJ whole genome shotgun (WGS) entry which is preliminary data.</text>
</comment>
<feature type="transmembrane region" description="Helical" evidence="1">
    <location>
        <begin position="232"/>
        <end position="258"/>
    </location>
</feature>
<keyword evidence="1" id="KW-1133">Transmembrane helix</keyword>
<keyword evidence="1" id="KW-0472">Membrane</keyword>
<organism evidence="2 3">
    <name type="scientific">Dictyobacter kobayashii</name>
    <dbReference type="NCBI Taxonomy" id="2014872"/>
    <lineage>
        <taxon>Bacteria</taxon>
        <taxon>Bacillati</taxon>
        <taxon>Chloroflexota</taxon>
        <taxon>Ktedonobacteria</taxon>
        <taxon>Ktedonobacterales</taxon>
        <taxon>Dictyobacteraceae</taxon>
        <taxon>Dictyobacter</taxon>
    </lineage>
</organism>
<dbReference type="EMBL" id="BIFS01000001">
    <property type="protein sequence ID" value="GCE16729.1"/>
    <property type="molecule type" value="Genomic_DNA"/>
</dbReference>
<dbReference type="Pfam" id="PF06182">
    <property type="entry name" value="ABC2_membrane_6"/>
    <property type="match status" value="1"/>
</dbReference>
<feature type="transmembrane region" description="Helical" evidence="1">
    <location>
        <begin position="206"/>
        <end position="225"/>
    </location>
</feature>
<feature type="transmembrane region" description="Helical" evidence="1">
    <location>
        <begin position="147"/>
        <end position="167"/>
    </location>
</feature>
<feature type="transmembrane region" description="Helical" evidence="1">
    <location>
        <begin position="115"/>
        <end position="135"/>
    </location>
</feature>
<accession>A0A402ACB3</accession>
<evidence type="ECO:0000313" key="2">
    <source>
        <dbReference type="EMBL" id="GCE16729.1"/>
    </source>
</evidence>
<dbReference type="AlphaFoldDB" id="A0A402ACB3"/>
<dbReference type="InterPro" id="IPR010390">
    <property type="entry name" value="ABC-2_transporter-like"/>
</dbReference>
<feature type="transmembrane region" description="Helical" evidence="1">
    <location>
        <begin position="26"/>
        <end position="48"/>
    </location>
</feature>
<dbReference type="Proteomes" id="UP000287188">
    <property type="component" value="Unassembled WGS sequence"/>
</dbReference>
<sequence>MKIYLRLLRIFYTNALMSEFEYRLNFWSNIGMSFFWLIVSIFSINIFFLHTQTIAGWNYYNLLVVLGLFFAMNGYQQMVLQPNLSRLSEYVRLGTFDYVLTKPVNSQFFISLRNIGINNVSDPLFGIGLIIYGLYQSHNTPNLLQVLFFILLMISAMIILYSLNLIIHIPTFWLVNLDQIDILTTRLLETARFPLAFYQNPLLRNLLTFVIPVAFMTTFPAQALLGRSDWPVVLGAVLLASTLFTLSAAFWRFALIYYSGASS</sequence>
<proteinExistence type="predicted"/>
<evidence type="ECO:0008006" key="4">
    <source>
        <dbReference type="Google" id="ProtNLM"/>
    </source>
</evidence>
<dbReference type="OrthoDB" id="3818833at2"/>
<evidence type="ECO:0000256" key="1">
    <source>
        <dbReference type="SAM" id="Phobius"/>
    </source>
</evidence>
<dbReference type="PANTHER" id="PTHR36833:SF2">
    <property type="entry name" value="SLR0610 PROTEIN"/>
    <property type="match status" value="1"/>
</dbReference>